<dbReference type="CTD" id="8238884"/>
<reference evidence="2" key="1">
    <citation type="submission" date="2007-04" db="EMBL/GenBank/DDBJ databases">
        <title>Annotation of Pediculus humanus corporis strain USDA.</title>
        <authorList>
            <person name="Kirkness E."/>
            <person name="Hannick L."/>
            <person name="Hass B."/>
            <person name="Bruggner R."/>
            <person name="Lawson D."/>
            <person name="Bidwell S."/>
            <person name="Joardar V."/>
            <person name="Caler E."/>
            <person name="Walenz B."/>
            <person name="Inman J."/>
            <person name="Schobel S."/>
            <person name="Galinsky K."/>
            <person name="Amedeo P."/>
            <person name="Strausberg R."/>
        </authorList>
    </citation>
    <scope>NUCLEOTIDE SEQUENCE</scope>
    <source>
        <strain evidence="2">USDA</strain>
    </source>
</reference>
<dbReference type="EnsemblMetazoa" id="PHUM027600-RA">
    <property type="protein sequence ID" value="PHUM027600-PA"/>
    <property type="gene ID" value="PHUM027600"/>
</dbReference>
<feature type="compositionally biased region" description="Polar residues" evidence="1">
    <location>
        <begin position="257"/>
        <end position="268"/>
    </location>
</feature>
<protein>
    <submittedName>
        <fullName evidence="2 3">Uncharacterized protein</fullName>
    </submittedName>
</protein>
<proteinExistence type="predicted"/>
<name>E0VA59_PEDHC</name>
<evidence type="ECO:0000313" key="2">
    <source>
        <dbReference type="EMBL" id="EEB10265.1"/>
    </source>
</evidence>
<evidence type="ECO:0000313" key="4">
    <source>
        <dbReference type="Proteomes" id="UP000009046"/>
    </source>
</evidence>
<feature type="compositionally biased region" description="Low complexity" evidence="1">
    <location>
        <begin position="149"/>
        <end position="159"/>
    </location>
</feature>
<dbReference type="GeneID" id="8238884"/>
<feature type="region of interest" description="Disordered" evidence="1">
    <location>
        <begin position="224"/>
        <end position="290"/>
    </location>
</feature>
<organism>
    <name type="scientific">Pediculus humanus subsp. corporis</name>
    <name type="common">Body louse</name>
    <dbReference type="NCBI Taxonomy" id="121224"/>
    <lineage>
        <taxon>Eukaryota</taxon>
        <taxon>Metazoa</taxon>
        <taxon>Ecdysozoa</taxon>
        <taxon>Arthropoda</taxon>
        <taxon>Hexapoda</taxon>
        <taxon>Insecta</taxon>
        <taxon>Pterygota</taxon>
        <taxon>Neoptera</taxon>
        <taxon>Paraneoptera</taxon>
        <taxon>Psocodea</taxon>
        <taxon>Troctomorpha</taxon>
        <taxon>Phthiraptera</taxon>
        <taxon>Anoplura</taxon>
        <taxon>Pediculidae</taxon>
        <taxon>Pediculus</taxon>
    </lineage>
</organism>
<feature type="compositionally biased region" description="Polar residues" evidence="1">
    <location>
        <begin position="36"/>
        <end position="48"/>
    </location>
</feature>
<sequence>MPPRSGMSVSTPINNNNNNNPPDMILPPNSVPVPSAPTSLPNSSHSYSVQEPHVQNYISAEHQHVNNYQEKKMATDSQYSPYNMPGNLMQMPPNYSMNYPPQNYSPNGQNYGNQLGRDYSPSDPTNFVAHNTYRYPNPSYMKPDPPNYPDYSSPPQQQDEGYPRGNVPLPLPAIPQDSYVLTQLTDSSKSSYPVQSFPLGESSFERSDYQEQMYSDDNNKEFSKIPMENLQGGNDGKGQDNADGGDSGGGGNNDRNVSQIMITTTTTIDKQRESDQQIENGDGFADRVNE</sequence>
<keyword evidence="4" id="KW-1185">Reference proteome</keyword>
<feature type="region of interest" description="Disordered" evidence="1">
    <location>
        <begin position="95"/>
        <end position="173"/>
    </location>
</feature>
<reference evidence="3" key="3">
    <citation type="submission" date="2021-02" db="UniProtKB">
        <authorList>
            <consortium name="EnsemblMetazoa"/>
        </authorList>
    </citation>
    <scope>IDENTIFICATION</scope>
    <source>
        <strain evidence="3">USDA</strain>
    </source>
</reference>
<dbReference type="EMBL" id="DS235004">
    <property type="protein sequence ID" value="EEB10265.1"/>
    <property type="molecule type" value="Genomic_DNA"/>
</dbReference>
<dbReference type="KEGG" id="phu:Phum_PHUM027600"/>
<dbReference type="RefSeq" id="XP_002423003.1">
    <property type="nucleotide sequence ID" value="XM_002422958.1"/>
</dbReference>
<dbReference type="HOGENOM" id="CLU_960776_0_0_1"/>
<dbReference type="InParanoid" id="E0VA59"/>
<dbReference type="VEuPathDB" id="VectorBase:PHUM027600"/>
<dbReference type="Proteomes" id="UP000009046">
    <property type="component" value="Unassembled WGS sequence"/>
</dbReference>
<dbReference type="EMBL" id="AAZO01000336">
    <property type="status" value="NOT_ANNOTATED_CDS"/>
    <property type="molecule type" value="Genomic_DNA"/>
</dbReference>
<dbReference type="AlphaFoldDB" id="E0VA59"/>
<accession>E0VA59</accession>
<evidence type="ECO:0000313" key="3">
    <source>
        <dbReference type="EnsemblMetazoa" id="PHUM027600-PA"/>
    </source>
</evidence>
<reference evidence="2" key="2">
    <citation type="submission" date="2007-04" db="EMBL/GenBank/DDBJ databases">
        <title>The genome of the human body louse.</title>
        <authorList>
            <consortium name="The Human Body Louse Genome Consortium"/>
            <person name="Kirkness E."/>
            <person name="Walenz B."/>
            <person name="Hass B."/>
            <person name="Bruggner R."/>
            <person name="Strausberg R."/>
        </authorList>
    </citation>
    <scope>NUCLEOTIDE SEQUENCE</scope>
    <source>
        <strain evidence="2">USDA</strain>
    </source>
</reference>
<feature type="compositionally biased region" description="Polar residues" evidence="1">
    <location>
        <begin position="95"/>
        <end position="113"/>
    </location>
</feature>
<feature type="compositionally biased region" description="Low complexity" evidence="1">
    <location>
        <begin position="12"/>
        <end position="28"/>
    </location>
</feature>
<evidence type="ECO:0000256" key="1">
    <source>
        <dbReference type="SAM" id="MobiDB-lite"/>
    </source>
</evidence>
<feature type="region of interest" description="Disordered" evidence="1">
    <location>
        <begin position="1"/>
        <end position="48"/>
    </location>
</feature>
<gene>
    <name evidence="3" type="primary">8238884</name>
    <name evidence="2" type="ORF">Phum_PHUM027600</name>
</gene>